<sequence length="63" mass="7515">MNLKETGYGFYYIGEGMKFHIFKDGEKYKTWESLCLRWPQGTGPLYKADDIEICKQCLRNWVN</sequence>
<accession>A0A6M3Y7U7</accession>
<reference evidence="1" key="1">
    <citation type="submission" date="2020-03" db="EMBL/GenBank/DDBJ databases">
        <title>The deep terrestrial virosphere.</title>
        <authorList>
            <person name="Holmfeldt K."/>
            <person name="Nilsson E."/>
            <person name="Simone D."/>
            <person name="Lopez-Fernandez M."/>
            <person name="Wu X."/>
            <person name="de Brujin I."/>
            <person name="Lundin D."/>
            <person name="Andersson A."/>
            <person name="Bertilsson S."/>
            <person name="Dopson M."/>
        </authorList>
    </citation>
    <scope>NUCLEOTIDE SEQUENCE</scope>
    <source>
        <strain evidence="1">MM415B04053</strain>
    </source>
</reference>
<gene>
    <name evidence="1" type="ORF">MM415B04053_0007</name>
</gene>
<organism evidence="1">
    <name type="scientific">viral metagenome</name>
    <dbReference type="NCBI Taxonomy" id="1070528"/>
    <lineage>
        <taxon>unclassified sequences</taxon>
        <taxon>metagenomes</taxon>
        <taxon>organismal metagenomes</taxon>
    </lineage>
</organism>
<dbReference type="AlphaFoldDB" id="A0A6M3Y7U7"/>
<protein>
    <submittedName>
        <fullName evidence="1">Uncharacterized protein</fullName>
    </submittedName>
</protein>
<proteinExistence type="predicted"/>
<dbReference type="EMBL" id="MT145200">
    <property type="protein sequence ID" value="QJI05434.1"/>
    <property type="molecule type" value="Genomic_DNA"/>
</dbReference>
<name>A0A6M3Y7U7_9ZZZZ</name>
<evidence type="ECO:0000313" key="1">
    <source>
        <dbReference type="EMBL" id="QJI05434.1"/>
    </source>
</evidence>